<accession>A0ACC2SRB6</accession>
<dbReference type="Proteomes" id="UP001165960">
    <property type="component" value="Unassembled WGS sequence"/>
</dbReference>
<gene>
    <name evidence="1" type="ORF">DSO57_1025956</name>
</gene>
<evidence type="ECO:0000313" key="2">
    <source>
        <dbReference type="Proteomes" id="UP001165960"/>
    </source>
</evidence>
<protein>
    <submittedName>
        <fullName evidence="1">Uncharacterized protein</fullName>
    </submittedName>
</protein>
<sequence length="270" mass="29530">MLMIGIPVGYTLVKLNLGALLHSIGERLPNEWIPDTKLLHTVNVLAPVESLKEASPAVGAAMAKFLENFKGLSVHQVSKVAEIREDHQNCTYINLVVNKTHVWAILDTDSPGNIISSRLVKKLKMASDLAYHEEFGTAGPQTTRAKGAFYSLPLFFGKLMVTAPAIVLGNNSYSILIGTSFMVQYGTMTNHGDHTFGTLGHSIPMFYHGNHPSDLPLRCLLYINLEYTDGELPVAYTSHSKKVEVLPLLAEEDKGIPVYASCNVTIPPDS</sequence>
<reference evidence="1" key="1">
    <citation type="submission" date="2022-04" db="EMBL/GenBank/DDBJ databases">
        <title>Genome of the entomopathogenic fungus Entomophthora muscae.</title>
        <authorList>
            <person name="Elya C."/>
            <person name="Lovett B.R."/>
            <person name="Lee E."/>
            <person name="Macias A.M."/>
            <person name="Hajek A.E."/>
            <person name="De Bivort B.L."/>
            <person name="Kasson M.T."/>
            <person name="De Fine Licht H.H."/>
            <person name="Stajich J.E."/>
        </authorList>
    </citation>
    <scope>NUCLEOTIDE SEQUENCE</scope>
    <source>
        <strain evidence="1">Berkeley</strain>
    </source>
</reference>
<name>A0ACC2SRB6_9FUNG</name>
<dbReference type="EMBL" id="QTSX02004409">
    <property type="protein sequence ID" value="KAJ9064850.1"/>
    <property type="molecule type" value="Genomic_DNA"/>
</dbReference>
<evidence type="ECO:0000313" key="1">
    <source>
        <dbReference type="EMBL" id="KAJ9064850.1"/>
    </source>
</evidence>
<organism evidence="1 2">
    <name type="scientific">Entomophthora muscae</name>
    <dbReference type="NCBI Taxonomy" id="34485"/>
    <lineage>
        <taxon>Eukaryota</taxon>
        <taxon>Fungi</taxon>
        <taxon>Fungi incertae sedis</taxon>
        <taxon>Zoopagomycota</taxon>
        <taxon>Entomophthoromycotina</taxon>
        <taxon>Entomophthoromycetes</taxon>
        <taxon>Entomophthorales</taxon>
        <taxon>Entomophthoraceae</taxon>
        <taxon>Entomophthora</taxon>
    </lineage>
</organism>
<keyword evidence="2" id="KW-1185">Reference proteome</keyword>
<proteinExistence type="predicted"/>
<comment type="caution">
    <text evidence="1">The sequence shown here is derived from an EMBL/GenBank/DDBJ whole genome shotgun (WGS) entry which is preliminary data.</text>
</comment>